<protein>
    <submittedName>
        <fullName evidence="1">Uncharacterized protein</fullName>
    </submittedName>
</protein>
<dbReference type="AlphaFoldDB" id="A0A9J6GU47"/>
<keyword evidence="2" id="KW-1185">Reference proteome</keyword>
<organism evidence="1 2">
    <name type="scientific">Haemaphysalis longicornis</name>
    <name type="common">Bush tick</name>
    <dbReference type="NCBI Taxonomy" id="44386"/>
    <lineage>
        <taxon>Eukaryota</taxon>
        <taxon>Metazoa</taxon>
        <taxon>Ecdysozoa</taxon>
        <taxon>Arthropoda</taxon>
        <taxon>Chelicerata</taxon>
        <taxon>Arachnida</taxon>
        <taxon>Acari</taxon>
        <taxon>Parasitiformes</taxon>
        <taxon>Ixodida</taxon>
        <taxon>Ixodoidea</taxon>
        <taxon>Ixodidae</taxon>
        <taxon>Haemaphysalinae</taxon>
        <taxon>Haemaphysalis</taxon>
    </lineage>
</organism>
<dbReference type="EMBL" id="JABSTR010000009">
    <property type="protein sequence ID" value="KAH9379029.1"/>
    <property type="molecule type" value="Genomic_DNA"/>
</dbReference>
<evidence type="ECO:0000313" key="1">
    <source>
        <dbReference type="EMBL" id="KAH9379029.1"/>
    </source>
</evidence>
<accession>A0A9J6GU47</accession>
<dbReference type="VEuPathDB" id="VectorBase:HLOH_062034"/>
<comment type="caution">
    <text evidence="1">The sequence shown here is derived from an EMBL/GenBank/DDBJ whole genome shotgun (WGS) entry which is preliminary data.</text>
</comment>
<dbReference type="OrthoDB" id="6435142at2759"/>
<dbReference type="Proteomes" id="UP000821853">
    <property type="component" value="Unassembled WGS sequence"/>
</dbReference>
<evidence type="ECO:0000313" key="2">
    <source>
        <dbReference type="Proteomes" id="UP000821853"/>
    </source>
</evidence>
<reference evidence="1 2" key="1">
    <citation type="journal article" date="2020" name="Cell">
        <title>Large-Scale Comparative Analyses of Tick Genomes Elucidate Their Genetic Diversity and Vector Capacities.</title>
        <authorList>
            <consortium name="Tick Genome and Microbiome Consortium (TIGMIC)"/>
            <person name="Jia N."/>
            <person name="Wang J."/>
            <person name="Shi W."/>
            <person name="Du L."/>
            <person name="Sun Y."/>
            <person name="Zhan W."/>
            <person name="Jiang J.F."/>
            <person name="Wang Q."/>
            <person name="Zhang B."/>
            <person name="Ji P."/>
            <person name="Bell-Sakyi L."/>
            <person name="Cui X.M."/>
            <person name="Yuan T.T."/>
            <person name="Jiang B.G."/>
            <person name="Yang W.F."/>
            <person name="Lam T.T."/>
            <person name="Chang Q.C."/>
            <person name="Ding S.J."/>
            <person name="Wang X.J."/>
            <person name="Zhu J.G."/>
            <person name="Ruan X.D."/>
            <person name="Zhao L."/>
            <person name="Wei J.T."/>
            <person name="Ye R.Z."/>
            <person name="Que T.C."/>
            <person name="Du C.H."/>
            <person name="Zhou Y.H."/>
            <person name="Cheng J.X."/>
            <person name="Dai P.F."/>
            <person name="Guo W.B."/>
            <person name="Han X.H."/>
            <person name="Huang E.J."/>
            <person name="Li L.F."/>
            <person name="Wei W."/>
            <person name="Gao Y.C."/>
            <person name="Liu J.Z."/>
            <person name="Shao H.Z."/>
            <person name="Wang X."/>
            <person name="Wang C.C."/>
            <person name="Yang T.C."/>
            <person name="Huo Q.B."/>
            <person name="Li W."/>
            <person name="Chen H.Y."/>
            <person name="Chen S.E."/>
            <person name="Zhou L.G."/>
            <person name="Ni X.B."/>
            <person name="Tian J.H."/>
            <person name="Sheng Y."/>
            <person name="Liu T."/>
            <person name="Pan Y.S."/>
            <person name="Xia L.Y."/>
            <person name="Li J."/>
            <person name="Zhao F."/>
            <person name="Cao W.C."/>
        </authorList>
    </citation>
    <scope>NUCLEOTIDE SEQUENCE [LARGE SCALE GENOMIC DNA]</scope>
    <source>
        <strain evidence="1">HaeL-2018</strain>
    </source>
</reference>
<sequence>MEGHVWEVLISDMDSSMEYCFLKAQVTPSQRTTAKPYEAWALVNRDGSVHTTHCTCMAGCVIRVFISTRFLLVALIHEYIFPPPGDASKRAKPYTHSVKGEHFKKDSVRFIASLKKTGESSIVSTMLGHRMRYPN</sequence>
<gene>
    <name evidence="1" type="ORF">HPB48_010117</name>
</gene>
<proteinExistence type="predicted"/>
<name>A0A9J6GU47_HAELO</name>